<protein>
    <submittedName>
        <fullName evidence="2">Uncharacterized protein</fullName>
    </submittedName>
</protein>
<name>A0A8J5T9R1_ZIZPA</name>
<keyword evidence="3" id="KW-1185">Reference proteome</keyword>
<comment type="caution">
    <text evidence="2">The sequence shown here is derived from an EMBL/GenBank/DDBJ whole genome shotgun (WGS) entry which is preliminary data.</text>
</comment>
<feature type="region of interest" description="Disordered" evidence="1">
    <location>
        <begin position="96"/>
        <end position="170"/>
    </location>
</feature>
<evidence type="ECO:0000313" key="3">
    <source>
        <dbReference type="Proteomes" id="UP000729402"/>
    </source>
</evidence>
<accession>A0A8J5T9R1</accession>
<proteinExistence type="predicted"/>
<dbReference type="EMBL" id="JAAALK010000082">
    <property type="protein sequence ID" value="KAG8084147.1"/>
    <property type="molecule type" value="Genomic_DNA"/>
</dbReference>
<sequence>MPPRGAVLLHRASSRPTAAPASPAPLRCRPKPPGVVPPRRALAHPTVVSSLAAMVSSLSARGGHSAVTTHHQLSKAGTRQAATSGLREFGCLESGRRGLEGSTQSPVGCSPVAGQADSRSKTRSRGPRARPLGRSADGRRPLAARGFGGSRPSGRRALAAWGSGRPAVTH</sequence>
<feature type="region of interest" description="Disordered" evidence="1">
    <location>
        <begin position="1"/>
        <end position="40"/>
    </location>
</feature>
<dbReference type="AlphaFoldDB" id="A0A8J5T9R1"/>
<evidence type="ECO:0000313" key="2">
    <source>
        <dbReference type="EMBL" id="KAG8084147.1"/>
    </source>
</evidence>
<dbReference type="Proteomes" id="UP000729402">
    <property type="component" value="Unassembled WGS sequence"/>
</dbReference>
<reference evidence="2" key="2">
    <citation type="submission" date="2021-02" db="EMBL/GenBank/DDBJ databases">
        <authorList>
            <person name="Kimball J.A."/>
            <person name="Haas M.W."/>
            <person name="Macchietto M."/>
            <person name="Kono T."/>
            <person name="Duquette J."/>
            <person name="Shao M."/>
        </authorList>
    </citation>
    <scope>NUCLEOTIDE SEQUENCE</scope>
    <source>
        <tissue evidence="2">Fresh leaf tissue</tissue>
    </source>
</reference>
<evidence type="ECO:0000256" key="1">
    <source>
        <dbReference type="SAM" id="MobiDB-lite"/>
    </source>
</evidence>
<feature type="compositionally biased region" description="Low complexity" evidence="1">
    <location>
        <begin position="14"/>
        <end position="27"/>
    </location>
</feature>
<organism evidence="2 3">
    <name type="scientific">Zizania palustris</name>
    <name type="common">Northern wild rice</name>
    <dbReference type="NCBI Taxonomy" id="103762"/>
    <lineage>
        <taxon>Eukaryota</taxon>
        <taxon>Viridiplantae</taxon>
        <taxon>Streptophyta</taxon>
        <taxon>Embryophyta</taxon>
        <taxon>Tracheophyta</taxon>
        <taxon>Spermatophyta</taxon>
        <taxon>Magnoliopsida</taxon>
        <taxon>Liliopsida</taxon>
        <taxon>Poales</taxon>
        <taxon>Poaceae</taxon>
        <taxon>BOP clade</taxon>
        <taxon>Oryzoideae</taxon>
        <taxon>Oryzeae</taxon>
        <taxon>Zizaniinae</taxon>
        <taxon>Zizania</taxon>
    </lineage>
</organism>
<reference evidence="2" key="1">
    <citation type="journal article" date="2021" name="bioRxiv">
        <title>Whole Genome Assembly and Annotation of Northern Wild Rice, Zizania palustris L., Supports a Whole Genome Duplication in the Zizania Genus.</title>
        <authorList>
            <person name="Haas M."/>
            <person name="Kono T."/>
            <person name="Macchietto M."/>
            <person name="Millas R."/>
            <person name="McGilp L."/>
            <person name="Shao M."/>
            <person name="Duquette J."/>
            <person name="Hirsch C.N."/>
            <person name="Kimball J."/>
        </authorList>
    </citation>
    <scope>NUCLEOTIDE SEQUENCE</scope>
    <source>
        <tissue evidence="2">Fresh leaf tissue</tissue>
    </source>
</reference>
<gene>
    <name evidence="2" type="ORF">GUJ93_ZPchr0010g10542</name>
</gene>